<dbReference type="InterPro" id="IPR013767">
    <property type="entry name" value="PAS_fold"/>
</dbReference>
<dbReference type="SUPFAM" id="SSF55874">
    <property type="entry name" value="ATPase domain of HSP90 chaperone/DNA topoisomerase II/histidine kinase"/>
    <property type="match status" value="1"/>
</dbReference>
<feature type="modified residue" description="4-aspartylphosphate" evidence="11">
    <location>
        <position position="567"/>
    </location>
</feature>
<dbReference type="SMART" id="SM00448">
    <property type="entry name" value="REC"/>
    <property type="match status" value="1"/>
</dbReference>
<evidence type="ECO:0000259" key="12">
    <source>
        <dbReference type="PROSITE" id="PS50109"/>
    </source>
</evidence>
<dbReference type="NCBIfam" id="TIGR00229">
    <property type="entry name" value="sensory_box"/>
    <property type="match status" value="2"/>
</dbReference>
<keyword evidence="4" id="KW-0808">Transferase</keyword>
<dbReference type="CDD" id="cd16922">
    <property type="entry name" value="HATPase_EvgS-ArcB-TorS-like"/>
    <property type="match status" value="1"/>
</dbReference>
<evidence type="ECO:0000313" key="16">
    <source>
        <dbReference type="EMBL" id="MBQ0958159.1"/>
    </source>
</evidence>
<evidence type="ECO:0000256" key="4">
    <source>
        <dbReference type="ARBA" id="ARBA00022679"/>
    </source>
</evidence>
<protein>
    <recommendedName>
        <fullName evidence="10">Virulence sensor protein BvgS</fullName>
        <ecNumber evidence="2">2.7.13.3</ecNumber>
    </recommendedName>
</protein>
<keyword evidence="3 11" id="KW-0597">Phosphoprotein</keyword>
<dbReference type="SUPFAM" id="SSF55785">
    <property type="entry name" value="PYP-like sensor domain (PAS domain)"/>
    <property type="match status" value="2"/>
</dbReference>
<dbReference type="Gene3D" id="1.10.287.130">
    <property type="match status" value="1"/>
</dbReference>
<dbReference type="SUPFAM" id="SSF52172">
    <property type="entry name" value="CheY-like"/>
    <property type="match status" value="1"/>
</dbReference>
<dbReference type="PANTHER" id="PTHR43047:SF64">
    <property type="entry name" value="HISTIDINE KINASE CONTAINING CHEY-HOMOLOGOUS RECEIVER DOMAIN AND PAS DOMAIN-RELATED"/>
    <property type="match status" value="1"/>
</dbReference>
<dbReference type="GO" id="GO:0006355">
    <property type="term" value="P:regulation of DNA-templated transcription"/>
    <property type="evidence" value="ECO:0007669"/>
    <property type="project" value="InterPro"/>
</dbReference>
<dbReference type="Pfam" id="PF02518">
    <property type="entry name" value="HATPase_c"/>
    <property type="match status" value="1"/>
</dbReference>
<keyword evidence="17" id="KW-1185">Reference proteome</keyword>
<dbReference type="SMART" id="SM00091">
    <property type="entry name" value="PAS"/>
    <property type="match status" value="2"/>
</dbReference>
<dbReference type="SUPFAM" id="SSF47384">
    <property type="entry name" value="Homodimeric domain of signal transducing histidine kinase"/>
    <property type="match status" value="1"/>
</dbReference>
<evidence type="ECO:0000313" key="17">
    <source>
        <dbReference type="Proteomes" id="UP000678374"/>
    </source>
</evidence>
<dbReference type="InterPro" id="IPR036890">
    <property type="entry name" value="HATPase_C_sf"/>
</dbReference>
<evidence type="ECO:0000259" key="14">
    <source>
        <dbReference type="PROSITE" id="PS50112"/>
    </source>
</evidence>
<evidence type="ECO:0000256" key="9">
    <source>
        <dbReference type="ARBA" id="ARBA00058004"/>
    </source>
</evidence>
<dbReference type="SMART" id="SM00086">
    <property type="entry name" value="PAC"/>
    <property type="match status" value="1"/>
</dbReference>
<dbReference type="CDD" id="cd00082">
    <property type="entry name" value="HisKA"/>
    <property type="match status" value="1"/>
</dbReference>
<dbReference type="SMART" id="SM00387">
    <property type="entry name" value="HATPase_c"/>
    <property type="match status" value="1"/>
</dbReference>
<dbReference type="PROSITE" id="PS50109">
    <property type="entry name" value="HIS_KIN"/>
    <property type="match status" value="1"/>
</dbReference>
<keyword evidence="6" id="KW-0418">Kinase</keyword>
<dbReference type="GO" id="GO:0000155">
    <property type="term" value="F:phosphorelay sensor kinase activity"/>
    <property type="evidence" value="ECO:0007669"/>
    <property type="project" value="InterPro"/>
</dbReference>
<dbReference type="InterPro" id="IPR004358">
    <property type="entry name" value="Sig_transdc_His_kin-like_C"/>
</dbReference>
<dbReference type="Gene3D" id="3.40.50.2300">
    <property type="match status" value="1"/>
</dbReference>
<evidence type="ECO:0000259" key="13">
    <source>
        <dbReference type="PROSITE" id="PS50110"/>
    </source>
</evidence>
<feature type="domain" description="PAS" evidence="14">
    <location>
        <begin position="131"/>
        <end position="175"/>
    </location>
</feature>
<gene>
    <name evidence="16" type="ORF">KAK06_04250</name>
</gene>
<dbReference type="InterPro" id="IPR011006">
    <property type="entry name" value="CheY-like_superfamily"/>
</dbReference>
<keyword evidence="8" id="KW-0843">Virulence</keyword>
<feature type="domain" description="Response regulatory" evidence="13">
    <location>
        <begin position="516"/>
        <end position="634"/>
    </location>
</feature>
<comment type="function">
    <text evidence="9">Member of the two-component regulatory system BvgS/BvgA. Phosphorylates BvgA via a four-step phosphorelay in response to environmental signals.</text>
</comment>
<dbReference type="EC" id="2.7.13.3" evidence="2"/>
<dbReference type="EMBL" id="JAGQDE010000002">
    <property type="protein sequence ID" value="MBQ0958159.1"/>
    <property type="molecule type" value="Genomic_DNA"/>
</dbReference>
<sequence>MPSASLQPDLLQALNEHAIVSVADLQGTIVYANDRFCQISGYRREELIGQSHRLLKSGHHEPAFYEAMWRTIASGQVWHGELTNRRKDGSLYWVQSTIVPVLDEQGLPQRYVSLRTDISCQKQLEREARGHAEFLRRITETFGLGVLVADAKGRCQFASGEALRMLGMPREQVEGWSIHGLFTELSKDAAALRPGKAEARGQLWRPGRYHGNIPRNDSKATPVVIHVSALRENGQRSGTVIHFRDDSEERRAIASAQRERRLAEKADQAKATFMAQLSHEIRTPLAGILGLVRMARAEAQASPRMLEMLGRIEHSADTLAQLVGEVLDMSRIEAGQFTLTEAPFDLPALVRSVWEAHVMPAAHQRIRLEMVLAPDLPAHVLGDAMRVRQILVNYVANAVKFTSDGQVTLRALRGASSGIRLEVSDTGIGIAPQVLKRLFRPFSQADATTAARYGGTGLGLSICKQLARQMGGTVGASSTAEQGSTFWAELPLPAVDLPQPAPAQPAPQALPPLHLRVLLAEDDEVNVLIATAMLEAWQCSVVAVNNGREVLETLDTDDQAFDVVLLDLHMPVMGGREAAERIRRRDSTRHLPIIGLTAVGLAQERQLCLKAGMDDFLTKPVAPAALHAALVRATAGG</sequence>
<evidence type="ECO:0000256" key="10">
    <source>
        <dbReference type="ARBA" id="ARBA00070152"/>
    </source>
</evidence>
<dbReference type="PROSITE" id="PS50113">
    <property type="entry name" value="PAC"/>
    <property type="match status" value="1"/>
</dbReference>
<dbReference type="PROSITE" id="PS50112">
    <property type="entry name" value="PAS"/>
    <property type="match status" value="2"/>
</dbReference>
<dbReference type="AlphaFoldDB" id="A0A940YHZ3"/>
<dbReference type="InterPro" id="IPR000014">
    <property type="entry name" value="PAS"/>
</dbReference>
<dbReference type="FunFam" id="3.30.565.10:FF:000010">
    <property type="entry name" value="Sensor histidine kinase RcsC"/>
    <property type="match status" value="1"/>
</dbReference>
<dbReference type="Pfam" id="PF00989">
    <property type="entry name" value="PAS"/>
    <property type="match status" value="1"/>
</dbReference>
<dbReference type="Gene3D" id="3.30.450.20">
    <property type="entry name" value="PAS domain"/>
    <property type="match status" value="2"/>
</dbReference>
<dbReference type="Pfam" id="PF00512">
    <property type="entry name" value="HisKA"/>
    <property type="match status" value="1"/>
</dbReference>
<dbReference type="Proteomes" id="UP000678374">
    <property type="component" value="Unassembled WGS sequence"/>
</dbReference>
<evidence type="ECO:0000256" key="11">
    <source>
        <dbReference type="PROSITE-ProRule" id="PRU00169"/>
    </source>
</evidence>
<dbReference type="CDD" id="cd00130">
    <property type="entry name" value="PAS"/>
    <property type="match status" value="2"/>
</dbReference>
<dbReference type="InterPro" id="IPR005467">
    <property type="entry name" value="His_kinase_dom"/>
</dbReference>
<dbReference type="InterPro" id="IPR035965">
    <property type="entry name" value="PAS-like_dom_sf"/>
</dbReference>
<dbReference type="PANTHER" id="PTHR43047">
    <property type="entry name" value="TWO-COMPONENT HISTIDINE PROTEIN KINASE"/>
    <property type="match status" value="1"/>
</dbReference>
<feature type="domain" description="PAS" evidence="14">
    <location>
        <begin position="20"/>
        <end position="51"/>
    </location>
</feature>
<dbReference type="InterPro" id="IPR001610">
    <property type="entry name" value="PAC"/>
</dbReference>
<evidence type="ECO:0000256" key="1">
    <source>
        <dbReference type="ARBA" id="ARBA00000085"/>
    </source>
</evidence>
<dbReference type="RefSeq" id="WP_210800654.1">
    <property type="nucleotide sequence ID" value="NZ_JAGQDE010000002.1"/>
</dbReference>
<feature type="domain" description="PAC" evidence="15">
    <location>
        <begin position="78"/>
        <end position="130"/>
    </location>
</feature>
<proteinExistence type="predicted"/>
<name>A0A940YHZ3_9BURK</name>
<evidence type="ECO:0000256" key="5">
    <source>
        <dbReference type="ARBA" id="ARBA00022729"/>
    </source>
</evidence>
<reference evidence="16" key="1">
    <citation type="submission" date="2021-04" db="EMBL/GenBank/DDBJ databases">
        <title>The genome sequence of Ideonella sp. 4Y11.</title>
        <authorList>
            <person name="Liu Y."/>
        </authorList>
    </citation>
    <scope>NUCLEOTIDE SEQUENCE</scope>
    <source>
        <strain evidence="16">4Y11</strain>
    </source>
</reference>
<feature type="domain" description="Histidine kinase" evidence="12">
    <location>
        <begin position="276"/>
        <end position="494"/>
    </location>
</feature>
<evidence type="ECO:0000256" key="2">
    <source>
        <dbReference type="ARBA" id="ARBA00012438"/>
    </source>
</evidence>
<dbReference type="CDD" id="cd17546">
    <property type="entry name" value="REC_hyHK_CKI1_RcsC-like"/>
    <property type="match status" value="1"/>
</dbReference>
<dbReference type="PRINTS" id="PR00344">
    <property type="entry name" value="BCTRLSENSOR"/>
</dbReference>
<evidence type="ECO:0000256" key="7">
    <source>
        <dbReference type="ARBA" id="ARBA00023012"/>
    </source>
</evidence>
<evidence type="ECO:0000256" key="6">
    <source>
        <dbReference type="ARBA" id="ARBA00022777"/>
    </source>
</evidence>
<keyword evidence="5" id="KW-0732">Signal</keyword>
<evidence type="ECO:0000256" key="8">
    <source>
        <dbReference type="ARBA" id="ARBA00023026"/>
    </source>
</evidence>
<evidence type="ECO:0000259" key="15">
    <source>
        <dbReference type="PROSITE" id="PS50113"/>
    </source>
</evidence>
<dbReference type="InterPro" id="IPR000700">
    <property type="entry name" value="PAS-assoc_C"/>
</dbReference>
<dbReference type="InterPro" id="IPR003661">
    <property type="entry name" value="HisK_dim/P_dom"/>
</dbReference>
<dbReference type="Pfam" id="PF13426">
    <property type="entry name" value="PAS_9"/>
    <property type="match status" value="1"/>
</dbReference>
<dbReference type="InterPro" id="IPR001789">
    <property type="entry name" value="Sig_transdc_resp-reg_receiver"/>
</dbReference>
<comment type="caution">
    <text evidence="16">The sequence shown here is derived from an EMBL/GenBank/DDBJ whole genome shotgun (WGS) entry which is preliminary data.</text>
</comment>
<organism evidence="16 17">
    <name type="scientific">Ideonella aquatica</name>
    <dbReference type="NCBI Taxonomy" id="2824119"/>
    <lineage>
        <taxon>Bacteria</taxon>
        <taxon>Pseudomonadati</taxon>
        <taxon>Pseudomonadota</taxon>
        <taxon>Betaproteobacteria</taxon>
        <taxon>Burkholderiales</taxon>
        <taxon>Sphaerotilaceae</taxon>
        <taxon>Ideonella</taxon>
    </lineage>
</organism>
<dbReference type="InterPro" id="IPR036097">
    <property type="entry name" value="HisK_dim/P_sf"/>
</dbReference>
<keyword evidence="7" id="KW-0902">Two-component regulatory system</keyword>
<dbReference type="PROSITE" id="PS50110">
    <property type="entry name" value="RESPONSE_REGULATORY"/>
    <property type="match status" value="1"/>
</dbReference>
<evidence type="ECO:0000256" key="3">
    <source>
        <dbReference type="ARBA" id="ARBA00022553"/>
    </source>
</evidence>
<dbReference type="Gene3D" id="3.30.565.10">
    <property type="entry name" value="Histidine kinase-like ATPase, C-terminal domain"/>
    <property type="match status" value="1"/>
</dbReference>
<dbReference type="InterPro" id="IPR003594">
    <property type="entry name" value="HATPase_dom"/>
</dbReference>
<comment type="catalytic activity">
    <reaction evidence="1">
        <text>ATP + protein L-histidine = ADP + protein N-phospho-L-histidine.</text>
        <dbReference type="EC" id="2.7.13.3"/>
    </reaction>
</comment>
<accession>A0A940YHZ3</accession>
<dbReference type="Pfam" id="PF00072">
    <property type="entry name" value="Response_reg"/>
    <property type="match status" value="1"/>
</dbReference>
<dbReference type="SMART" id="SM00388">
    <property type="entry name" value="HisKA"/>
    <property type="match status" value="1"/>
</dbReference>